<dbReference type="PANTHER" id="PTHR10953:SF102">
    <property type="entry name" value="ADENYLYLTRANSFERASE AND SULFURTRANSFERASE MOCS3"/>
    <property type="match status" value="1"/>
</dbReference>
<organism evidence="4 5">
    <name type="scientific">Candidatus Bacteroides pullicola</name>
    <dbReference type="NCBI Taxonomy" id="2838475"/>
    <lineage>
        <taxon>Bacteria</taxon>
        <taxon>Pseudomonadati</taxon>
        <taxon>Bacteroidota</taxon>
        <taxon>Bacteroidia</taxon>
        <taxon>Bacteroidales</taxon>
        <taxon>Bacteroidaceae</taxon>
        <taxon>Bacteroides</taxon>
    </lineage>
</organism>
<dbReference type="InterPro" id="IPR035985">
    <property type="entry name" value="Ubiquitin-activating_enz"/>
</dbReference>
<dbReference type="PANTHER" id="PTHR10953">
    <property type="entry name" value="UBIQUITIN-ACTIVATING ENZYME E1"/>
    <property type="match status" value="1"/>
</dbReference>
<keyword evidence="2" id="KW-0472">Membrane</keyword>
<dbReference type="Pfam" id="PF00899">
    <property type="entry name" value="ThiF"/>
    <property type="match status" value="1"/>
</dbReference>
<dbReference type="FunFam" id="3.40.50.720:FF:000080">
    <property type="entry name" value="Thiazole biosynthesis adenylyltransferase ThiF"/>
    <property type="match status" value="1"/>
</dbReference>
<comment type="similarity">
    <text evidence="1">Belongs to the HesA/MoeB/ThiF family.</text>
</comment>
<gene>
    <name evidence="4" type="ORF">H9824_10520</name>
</gene>
<dbReference type="InterPro" id="IPR045886">
    <property type="entry name" value="ThiF/MoeB/HesA"/>
</dbReference>
<dbReference type="GO" id="GO:0016779">
    <property type="term" value="F:nucleotidyltransferase activity"/>
    <property type="evidence" value="ECO:0007669"/>
    <property type="project" value="TreeGrafter"/>
</dbReference>
<evidence type="ECO:0000256" key="1">
    <source>
        <dbReference type="ARBA" id="ARBA00009919"/>
    </source>
</evidence>
<dbReference type="GO" id="GO:0008641">
    <property type="term" value="F:ubiquitin-like modifier activating enzyme activity"/>
    <property type="evidence" value="ECO:0007669"/>
    <property type="project" value="InterPro"/>
</dbReference>
<dbReference type="EMBL" id="DXCV01000069">
    <property type="protein sequence ID" value="HIY89122.1"/>
    <property type="molecule type" value="Genomic_DNA"/>
</dbReference>
<dbReference type="CDD" id="cd00757">
    <property type="entry name" value="ThiF_MoeB_HesA_family"/>
    <property type="match status" value="1"/>
</dbReference>
<protein>
    <submittedName>
        <fullName evidence="4">HesA/MoeB/ThiF family protein</fullName>
    </submittedName>
</protein>
<dbReference type="GO" id="GO:0004792">
    <property type="term" value="F:thiosulfate-cyanide sulfurtransferase activity"/>
    <property type="evidence" value="ECO:0007669"/>
    <property type="project" value="TreeGrafter"/>
</dbReference>
<dbReference type="Proteomes" id="UP000886851">
    <property type="component" value="Unassembled WGS sequence"/>
</dbReference>
<dbReference type="AlphaFoldDB" id="A0A9D2CKL3"/>
<proteinExistence type="inferred from homology"/>
<feature type="transmembrane region" description="Helical" evidence="2">
    <location>
        <begin position="27"/>
        <end position="51"/>
    </location>
</feature>
<evidence type="ECO:0000259" key="3">
    <source>
        <dbReference type="Pfam" id="PF00899"/>
    </source>
</evidence>
<accession>A0A9D2CKL3</accession>
<evidence type="ECO:0000313" key="4">
    <source>
        <dbReference type="EMBL" id="HIY89122.1"/>
    </source>
</evidence>
<dbReference type="InterPro" id="IPR000594">
    <property type="entry name" value="ThiF_NAD_FAD-bd"/>
</dbReference>
<keyword evidence="2" id="KW-0812">Transmembrane</keyword>
<evidence type="ECO:0000313" key="5">
    <source>
        <dbReference type="Proteomes" id="UP000886851"/>
    </source>
</evidence>
<reference evidence="4" key="1">
    <citation type="journal article" date="2021" name="PeerJ">
        <title>Extensive microbial diversity within the chicken gut microbiome revealed by metagenomics and culture.</title>
        <authorList>
            <person name="Gilroy R."/>
            <person name="Ravi A."/>
            <person name="Getino M."/>
            <person name="Pursley I."/>
            <person name="Horton D.L."/>
            <person name="Alikhan N.F."/>
            <person name="Baker D."/>
            <person name="Gharbi K."/>
            <person name="Hall N."/>
            <person name="Watson M."/>
            <person name="Adriaenssens E.M."/>
            <person name="Foster-Nyarko E."/>
            <person name="Jarju S."/>
            <person name="Secka A."/>
            <person name="Antonio M."/>
            <person name="Oren A."/>
            <person name="Chaudhuri R.R."/>
            <person name="La Ragione R."/>
            <person name="Hildebrand F."/>
            <person name="Pallen M.J."/>
        </authorList>
    </citation>
    <scope>NUCLEOTIDE SEQUENCE</scope>
    <source>
        <strain evidence="4">Gambia2-208</strain>
    </source>
</reference>
<name>A0A9D2CKL3_9BACE</name>
<keyword evidence="2" id="KW-1133">Transmembrane helix</keyword>
<dbReference type="GO" id="GO:0008146">
    <property type="term" value="F:sulfotransferase activity"/>
    <property type="evidence" value="ECO:0007669"/>
    <property type="project" value="TreeGrafter"/>
</dbReference>
<dbReference type="GO" id="GO:0005829">
    <property type="term" value="C:cytosol"/>
    <property type="evidence" value="ECO:0007669"/>
    <property type="project" value="TreeGrafter"/>
</dbReference>
<feature type="domain" description="THIF-type NAD/FAD binding fold" evidence="3">
    <location>
        <begin position="5"/>
        <end position="228"/>
    </location>
</feature>
<evidence type="ECO:0000256" key="2">
    <source>
        <dbReference type="SAM" id="Phobius"/>
    </source>
</evidence>
<dbReference type="SUPFAM" id="SSF69572">
    <property type="entry name" value="Activating enzymes of the ubiquitin-like proteins"/>
    <property type="match status" value="1"/>
</dbReference>
<dbReference type="Gene3D" id="3.40.50.720">
    <property type="entry name" value="NAD(P)-binding Rossmann-like Domain"/>
    <property type="match status" value="1"/>
</dbReference>
<reference evidence="4" key="2">
    <citation type="submission" date="2021-04" db="EMBL/GenBank/DDBJ databases">
        <authorList>
            <person name="Gilroy R."/>
        </authorList>
    </citation>
    <scope>NUCLEOTIDE SEQUENCE</scope>
    <source>
        <strain evidence="4">Gambia2-208</strain>
    </source>
</reference>
<comment type="caution">
    <text evidence="4">The sequence shown here is derived from an EMBL/GenBank/DDBJ whole genome shotgun (WGS) entry which is preliminary data.</text>
</comment>
<sequence length="231" mass="24760">MKNRYERQMALPEIGIEGQARLAGARALIVGVGGLGCPIALYLAAAGIGALRLVDDDTVSASNLQRQVLYTEAEVGAPKAVCAARHLRDLRGDLDVEIYTERLTEANADRLVSGCDLVLDGTDSYASRYLLNSTCARLRVPFIYGAVRGLEGQVSVFHAGDTPRDYCELYPPEEGWADIPAEKAVLGMTAGVVGNVQAAEAVKLLAGFGQPLIGRLWTIDLGTMQTHILNF</sequence>